<protein>
    <submittedName>
        <fullName evidence="2">Helix-turn-helix domain-containing protein</fullName>
    </submittedName>
</protein>
<accession>A0AAX3NCJ8</accession>
<dbReference type="AlphaFoldDB" id="A0AAX3NCJ8"/>
<dbReference type="Pfam" id="PF05043">
    <property type="entry name" value="Mga"/>
    <property type="match status" value="1"/>
</dbReference>
<evidence type="ECO:0000259" key="1">
    <source>
        <dbReference type="Pfam" id="PF05043"/>
    </source>
</evidence>
<sequence length="511" mass="60598">MKKWKGRKLLILDDILEKKIQNKIYLLHILFNVKLVSLEEVESYLNLKDFQVKEMISKINDNLRNSDSKIKLIRKKIYLENKAAIEESELTHAIYSTSYILDYFDFIINNNSEKNFSDFIDKYYLSHATAYRIRKKVKDYLLYEGLNIKGNVVVGKEYKIRYLIALLHYKFGVKYKKITNEDIGVARSFILAADDVTDNFLDITNKEYHFFEILVVLTWVRFPINLDTNEWSDFEKLKTLSIYKHLLSRSKKYLENRVKLSFSSEDYDYLYLAYLSTDNSLFVELWNQNDMDKVYEIILKNEKVTDLMNIIVENFQLGKHIISSPIFLVSILYLYKRFILNLQTFIPINRFLLPDNQGKFRVELENKISKFGKKWAVGNNISFSIEQSTILYFTYQIETLYTSMLSPTDLIIVTDSIVDYEILKTKIISEYGIENINPIIFLITRRSIKELSLIDNSIIVFEPKFYSIVNRFSKNNTRLVELSIEFFNVNINKLKSILDSFQEERLLNFLE</sequence>
<evidence type="ECO:0000313" key="3">
    <source>
        <dbReference type="Proteomes" id="UP001217324"/>
    </source>
</evidence>
<organism evidence="2 3">
    <name type="scientific">Lactococcus garvieae</name>
    <dbReference type="NCBI Taxonomy" id="1363"/>
    <lineage>
        <taxon>Bacteria</taxon>
        <taxon>Bacillati</taxon>
        <taxon>Bacillota</taxon>
        <taxon>Bacilli</taxon>
        <taxon>Lactobacillales</taxon>
        <taxon>Streptococcaceae</taxon>
        <taxon>Lactococcus</taxon>
    </lineage>
</organism>
<dbReference type="Proteomes" id="UP001217324">
    <property type="component" value="Chromosome"/>
</dbReference>
<proteinExistence type="predicted"/>
<feature type="domain" description="Mga helix-turn-helix" evidence="1">
    <location>
        <begin position="88"/>
        <end position="167"/>
    </location>
</feature>
<dbReference type="InterPro" id="IPR007737">
    <property type="entry name" value="Mga_HTH"/>
</dbReference>
<dbReference type="RefSeq" id="WP_165705623.1">
    <property type="nucleotide sequence ID" value="NZ_CP099987.1"/>
</dbReference>
<gene>
    <name evidence="2" type="ORF">PWF74_07260</name>
</gene>
<name>A0AAX3NCJ8_9LACT</name>
<reference evidence="2" key="1">
    <citation type="submission" date="2023-02" db="EMBL/GenBank/DDBJ databases">
        <title>Comparative genomics and fermentation flavor characterization of five lactic acid bacteria reveal flavor biosynthesis metabolic pathways in fermented muskmelon puree.</title>
        <authorList>
            <person name="Yuan L."/>
            <person name="Li M."/>
            <person name="Xu X."/>
            <person name="Lao F."/>
            <person name="Wu J."/>
        </authorList>
    </citation>
    <scope>NUCLEOTIDE SEQUENCE</scope>
    <source>
        <strain evidence="2">Pa-2</strain>
    </source>
</reference>
<dbReference type="EMBL" id="CP118627">
    <property type="protein sequence ID" value="WEA13329.1"/>
    <property type="molecule type" value="Genomic_DNA"/>
</dbReference>
<evidence type="ECO:0000313" key="2">
    <source>
        <dbReference type="EMBL" id="WEA13329.1"/>
    </source>
</evidence>